<gene>
    <name evidence="9" type="ORF">N7469_010363</name>
</gene>
<reference evidence="9" key="2">
    <citation type="journal article" date="2023" name="IMA Fungus">
        <title>Comparative genomic study of the Penicillium genus elucidates a diverse pangenome and 15 lateral gene transfer events.</title>
        <authorList>
            <person name="Petersen C."/>
            <person name="Sorensen T."/>
            <person name="Nielsen M.R."/>
            <person name="Sondergaard T.E."/>
            <person name="Sorensen J.L."/>
            <person name="Fitzpatrick D.A."/>
            <person name="Frisvad J.C."/>
            <person name="Nielsen K.L."/>
        </authorList>
    </citation>
    <scope>NUCLEOTIDE SEQUENCE</scope>
    <source>
        <strain evidence="9">IBT 23319</strain>
    </source>
</reference>
<dbReference type="PRINTS" id="PR01130">
    <property type="entry name" value="DERENTRNSPRT"/>
</dbReference>
<feature type="transmembrane region" description="Helical" evidence="8">
    <location>
        <begin position="429"/>
        <end position="450"/>
    </location>
</feature>
<comment type="similarity">
    <text evidence="2">Belongs to the SLC29A/ENT transporter (TC 2.A.57) family.</text>
</comment>
<feature type="transmembrane region" description="Helical" evidence="8">
    <location>
        <begin position="141"/>
        <end position="159"/>
    </location>
</feature>
<proteinExistence type="inferred from homology"/>
<evidence type="ECO:0000256" key="3">
    <source>
        <dbReference type="ARBA" id="ARBA00022448"/>
    </source>
</evidence>
<accession>A0A9W9NK56</accession>
<dbReference type="InterPro" id="IPR002259">
    <property type="entry name" value="Eqnu_transpt"/>
</dbReference>
<feature type="transmembrane region" description="Helical" evidence="8">
    <location>
        <begin position="41"/>
        <end position="60"/>
    </location>
</feature>
<dbReference type="GO" id="GO:0000329">
    <property type="term" value="C:fungal-type vacuole membrane"/>
    <property type="evidence" value="ECO:0007669"/>
    <property type="project" value="TreeGrafter"/>
</dbReference>
<evidence type="ECO:0008006" key="11">
    <source>
        <dbReference type="Google" id="ProtNLM"/>
    </source>
</evidence>
<dbReference type="AlphaFoldDB" id="A0A9W9NK56"/>
<evidence type="ECO:0000256" key="5">
    <source>
        <dbReference type="ARBA" id="ARBA00022989"/>
    </source>
</evidence>
<dbReference type="SUPFAM" id="SSF103473">
    <property type="entry name" value="MFS general substrate transporter"/>
    <property type="match status" value="1"/>
</dbReference>
<dbReference type="EMBL" id="JAPQKT010000009">
    <property type="protein sequence ID" value="KAJ5221476.1"/>
    <property type="molecule type" value="Genomic_DNA"/>
</dbReference>
<feature type="transmembrane region" description="Helical" evidence="8">
    <location>
        <begin position="358"/>
        <end position="375"/>
    </location>
</feature>
<sequence length="451" mass="49931">MDYLRRLVSERPEYEPVEDSPQDDAGSTEERQPPWARFSRLEYAVFLLLGVAMLWAWNMFLAAAPYFHSRFESNEWAATHYQSCILSVSTVTNLASSYTFARIQKNASYPWRITISLLMNCAIFTLLAFSTVVMTNVSTQAYFAFVMLMVFGTSLATGLNQNGVFAYVSGFGREEYMQAIMSGQGIAGVLPCIIQILSVLAVPRNANGGQDDENMLQGSSAKSAFIYFLTATAVSVFTLLVFLYLLRNRPSARPKSSDDDDEEDTALVEGTEDKSVSLWILFLKLRYLACAVFMVFTVTMMVFPVYTSRILSVNDPSKSRMYDAPVFIPIGFLFWNVGDFVGRLAVAIPKLSLSHRPWLAFVLSLLRIAFIPLYLLCNINGQGASVQSDFFYLFIVQGLFGITNGYLASSCMMGASHWVSADERHAAGGFMGTMLVGGLTAGSLLSFVVAS</sequence>
<dbReference type="OrthoDB" id="46396at2759"/>
<keyword evidence="10" id="KW-1185">Reference proteome</keyword>
<feature type="transmembrane region" description="Helical" evidence="8">
    <location>
        <begin position="113"/>
        <end position="135"/>
    </location>
</feature>
<keyword evidence="3" id="KW-0813">Transport</keyword>
<keyword evidence="6 8" id="KW-0472">Membrane</keyword>
<evidence type="ECO:0000256" key="4">
    <source>
        <dbReference type="ARBA" id="ARBA00022692"/>
    </source>
</evidence>
<protein>
    <recommendedName>
        <fullName evidence="11">Nucleoside transporter FUN26</fullName>
    </recommendedName>
</protein>
<evidence type="ECO:0000313" key="9">
    <source>
        <dbReference type="EMBL" id="KAJ5221476.1"/>
    </source>
</evidence>
<evidence type="ECO:0000313" key="10">
    <source>
        <dbReference type="Proteomes" id="UP001147733"/>
    </source>
</evidence>
<dbReference type="RefSeq" id="XP_056496399.1">
    <property type="nucleotide sequence ID" value="XM_056649268.1"/>
</dbReference>
<name>A0A9W9NK56_PENCI</name>
<evidence type="ECO:0000256" key="1">
    <source>
        <dbReference type="ARBA" id="ARBA00004141"/>
    </source>
</evidence>
<evidence type="ECO:0000256" key="6">
    <source>
        <dbReference type="ARBA" id="ARBA00023136"/>
    </source>
</evidence>
<feature type="transmembrane region" description="Helical" evidence="8">
    <location>
        <begin position="224"/>
        <end position="246"/>
    </location>
</feature>
<dbReference type="PANTHER" id="PTHR10332:SF88">
    <property type="entry name" value="EQUILIBRATIVE NUCLEOSIDE TRANSPORTER 1, ISOFORM A"/>
    <property type="match status" value="1"/>
</dbReference>
<evidence type="ECO:0000256" key="2">
    <source>
        <dbReference type="ARBA" id="ARBA00007965"/>
    </source>
</evidence>
<reference evidence="9" key="1">
    <citation type="submission" date="2022-11" db="EMBL/GenBank/DDBJ databases">
        <authorList>
            <person name="Petersen C."/>
        </authorList>
    </citation>
    <scope>NUCLEOTIDE SEQUENCE</scope>
    <source>
        <strain evidence="9">IBT 23319</strain>
    </source>
</reference>
<keyword evidence="5 8" id="KW-1133">Transmembrane helix</keyword>
<dbReference type="GO" id="GO:0015205">
    <property type="term" value="F:nucleobase transmembrane transporter activity"/>
    <property type="evidence" value="ECO:0007669"/>
    <property type="project" value="TreeGrafter"/>
</dbReference>
<feature type="transmembrane region" description="Helical" evidence="8">
    <location>
        <begin position="180"/>
        <end position="204"/>
    </location>
</feature>
<feature type="transmembrane region" description="Helical" evidence="8">
    <location>
        <begin position="390"/>
        <end position="408"/>
    </location>
</feature>
<feature type="region of interest" description="Disordered" evidence="7">
    <location>
        <begin position="8"/>
        <end position="31"/>
    </location>
</feature>
<dbReference type="GO" id="GO:0005886">
    <property type="term" value="C:plasma membrane"/>
    <property type="evidence" value="ECO:0007669"/>
    <property type="project" value="TreeGrafter"/>
</dbReference>
<dbReference type="InterPro" id="IPR036259">
    <property type="entry name" value="MFS_trans_sf"/>
</dbReference>
<keyword evidence="4 8" id="KW-0812">Transmembrane</keyword>
<dbReference type="Proteomes" id="UP001147733">
    <property type="component" value="Unassembled WGS sequence"/>
</dbReference>
<comment type="subcellular location">
    <subcellularLocation>
        <location evidence="1">Membrane</location>
        <topology evidence="1">Multi-pass membrane protein</topology>
    </subcellularLocation>
</comment>
<evidence type="ECO:0000256" key="7">
    <source>
        <dbReference type="SAM" id="MobiDB-lite"/>
    </source>
</evidence>
<dbReference type="Pfam" id="PF01733">
    <property type="entry name" value="Nucleoside_tran"/>
    <property type="match status" value="1"/>
</dbReference>
<feature type="transmembrane region" description="Helical" evidence="8">
    <location>
        <begin position="326"/>
        <end position="346"/>
    </location>
</feature>
<comment type="caution">
    <text evidence="9">The sequence shown here is derived from an EMBL/GenBank/DDBJ whole genome shotgun (WGS) entry which is preliminary data.</text>
</comment>
<organism evidence="9 10">
    <name type="scientific">Penicillium citrinum</name>
    <dbReference type="NCBI Taxonomy" id="5077"/>
    <lineage>
        <taxon>Eukaryota</taxon>
        <taxon>Fungi</taxon>
        <taxon>Dikarya</taxon>
        <taxon>Ascomycota</taxon>
        <taxon>Pezizomycotina</taxon>
        <taxon>Eurotiomycetes</taxon>
        <taxon>Eurotiomycetidae</taxon>
        <taxon>Eurotiales</taxon>
        <taxon>Aspergillaceae</taxon>
        <taxon>Penicillium</taxon>
    </lineage>
</organism>
<feature type="transmembrane region" description="Helical" evidence="8">
    <location>
        <begin position="287"/>
        <end position="306"/>
    </location>
</feature>
<dbReference type="GeneID" id="81388435"/>
<evidence type="ECO:0000256" key="8">
    <source>
        <dbReference type="SAM" id="Phobius"/>
    </source>
</evidence>
<dbReference type="PIRSF" id="PIRSF016379">
    <property type="entry name" value="ENT"/>
    <property type="match status" value="1"/>
</dbReference>
<dbReference type="PANTHER" id="PTHR10332">
    <property type="entry name" value="EQUILIBRATIVE NUCLEOSIDE TRANSPORTER"/>
    <property type="match status" value="1"/>
</dbReference>
<dbReference type="GO" id="GO:0034257">
    <property type="term" value="F:nicotinamide riboside transmembrane transporter activity"/>
    <property type="evidence" value="ECO:0007669"/>
    <property type="project" value="TreeGrafter"/>
</dbReference>